<dbReference type="AlphaFoldDB" id="A0A232EGB5"/>
<feature type="non-terminal residue" evidence="1">
    <location>
        <position position="99"/>
    </location>
</feature>
<comment type="caution">
    <text evidence="1">The sequence shown here is derived from an EMBL/GenBank/DDBJ whole genome shotgun (WGS) entry which is preliminary data.</text>
</comment>
<evidence type="ECO:0000313" key="2">
    <source>
        <dbReference type="Proteomes" id="UP000215335"/>
    </source>
</evidence>
<protein>
    <submittedName>
        <fullName evidence="1">Uncharacterized protein</fullName>
    </submittedName>
</protein>
<evidence type="ECO:0000313" key="1">
    <source>
        <dbReference type="EMBL" id="OXU17405.1"/>
    </source>
</evidence>
<sequence>MDATILKSVKYYIGYTEACRHQLTRANAMVAYRTARMRDTLHLQSTLQSMAAHARCTICNHSNASTGFLGRFARWILLILKNTSEFIPEKPAKILPGSS</sequence>
<gene>
    <name evidence="1" type="ORF">TSAR_006870</name>
</gene>
<organism evidence="1 2">
    <name type="scientific">Trichomalopsis sarcophagae</name>
    <dbReference type="NCBI Taxonomy" id="543379"/>
    <lineage>
        <taxon>Eukaryota</taxon>
        <taxon>Metazoa</taxon>
        <taxon>Ecdysozoa</taxon>
        <taxon>Arthropoda</taxon>
        <taxon>Hexapoda</taxon>
        <taxon>Insecta</taxon>
        <taxon>Pterygota</taxon>
        <taxon>Neoptera</taxon>
        <taxon>Endopterygota</taxon>
        <taxon>Hymenoptera</taxon>
        <taxon>Apocrita</taxon>
        <taxon>Proctotrupomorpha</taxon>
        <taxon>Chalcidoidea</taxon>
        <taxon>Pteromalidae</taxon>
        <taxon>Pteromalinae</taxon>
        <taxon>Trichomalopsis</taxon>
    </lineage>
</organism>
<name>A0A232EGB5_9HYME</name>
<accession>A0A232EGB5</accession>
<dbReference type="EMBL" id="NNAY01004792">
    <property type="protein sequence ID" value="OXU17405.1"/>
    <property type="molecule type" value="Genomic_DNA"/>
</dbReference>
<keyword evidence="2" id="KW-1185">Reference proteome</keyword>
<reference evidence="1 2" key="1">
    <citation type="journal article" date="2017" name="Curr. Biol.">
        <title>The Evolution of Venom by Co-option of Single-Copy Genes.</title>
        <authorList>
            <person name="Martinson E.O."/>
            <person name="Mrinalini"/>
            <person name="Kelkar Y.D."/>
            <person name="Chang C.H."/>
            <person name="Werren J.H."/>
        </authorList>
    </citation>
    <scope>NUCLEOTIDE SEQUENCE [LARGE SCALE GENOMIC DNA]</scope>
    <source>
        <strain evidence="1 2">Alberta</strain>
        <tissue evidence="1">Whole body</tissue>
    </source>
</reference>
<dbReference type="Proteomes" id="UP000215335">
    <property type="component" value="Unassembled WGS sequence"/>
</dbReference>
<proteinExistence type="predicted"/>